<dbReference type="SUPFAM" id="SSF144270">
    <property type="entry name" value="Eferin C-derminal domain-like"/>
    <property type="match status" value="1"/>
</dbReference>
<sequence>MWSPTHIQVTVQRAKGLLIKGKHGTNNCFVIIALGKEKYQTSVKEKAPEAVDWHEECELQIPTHGNRAELVLTALHHNSLGIDEFLGQVVLPLAEMDVYERPRSRWFKLQNKPGKEKKPAKERGELEVRLAFTVKAGSLTDLSKKEKNKSSISNLASNVGGSLLSIGAIEKRKGLKKFAKSLGSKVHISGIGKKKNKEVVEGEDGSSFSGSYSSIGTPSGLTSRQSRQTFGDADPGVISEDEDEFVFDNLSHKSSGSSLNINRHGHAQQQQQHLPKSATQSTASTPDETRKHKSMTLPASAPSKPPRLLSESETEGGVPRDEWEQKLYGKHLEIGSTDSLKRRSWESSRVMLSVQQEEEEDQQQQQQPKGPAPTSVTAPTSPTLAEKSKSEEAADKPRPLPRVGSQDVAKVNDKLILDNGSSRGSRQSINQPSPKESFTKKLKHFIKDHRAESMENLSSSKSKLNGTTNKHHHNLHGGGTGHNERIIIGGENDMPTLSGVVRQSKLVTEVSPEIAAKYEGKTREDMMRIAHNLENEVQYQKQKVKELEDYLDSLLLKVMECQPRILQNPYQTKAGAINHPSKRGEWMICPPLSLVFPLQWHCRQAADGVHLSLESVASESSSRSTIPTLIFFPRNRKVMRKIKKSLSHNHKHN</sequence>
<organism evidence="9">
    <name type="scientific">Culex tarsalis</name>
    <name type="common">Encephalitis mosquito</name>
    <dbReference type="NCBI Taxonomy" id="7177"/>
    <lineage>
        <taxon>Eukaryota</taxon>
        <taxon>Metazoa</taxon>
        <taxon>Ecdysozoa</taxon>
        <taxon>Arthropoda</taxon>
        <taxon>Hexapoda</taxon>
        <taxon>Insecta</taxon>
        <taxon>Pterygota</taxon>
        <taxon>Neoptera</taxon>
        <taxon>Endopterygota</taxon>
        <taxon>Diptera</taxon>
        <taxon>Nematocera</taxon>
        <taxon>Culicoidea</taxon>
        <taxon>Culicidae</taxon>
        <taxon>Culicinae</taxon>
        <taxon>Culicini</taxon>
        <taxon>Culex</taxon>
        <taxon>Culex</taxon>
    </lineage>
</organism>
<keyword evidence="2" id="KW-0813">Transport</keyword>
<dbReference type="Gene3D" id="2.60.40.150">
    <property type="entry name" value="C2 domain"/>
    <property type="match status" value="1"/>
</dbReference>
<dbReference type="GO" id="GO:0015031">
    <property type="term" value="P:protein transport"/>
    <property type="evidence" value="ECO:0007669"/>
    <property type="project" value="UniProtKB-KW"/>
</dbReference>
<evidence type="ECO:0000313" key="9">
    <source>
        <dbReference type="EMBL" id="JAV22398.1"/>
    </source>
</evidence>
<evidence type="ECO:0000259" key="8">
    <source>
        <dbReference type="PROSITE" id="PS51511"/>
    </source>
</evidence>
<dbReference type="InterPro" id="IPR035892">
    <property type="entry name" value="C2_domain_sf"/>
</dbReference>
<dbReference type="GO" id="GO:0055037">
    <property type="term" value="C:recycling endosome"/>
    <property type="evidence" value="ECO:0007669"/>
    <property type="project" value="UniProtKB-SubCell"/>
</dbReference>
<dbReference type="PANTHER" id="PTHR15746">
    <property type="entry name" value="RAB11-RELATED"/>
    <property type="match status" value="1"/>
</dbReference>
<dbReference type="SUPFAM" id="SSF49562">
    <property type="entry name" value="C2 domain (Calcium/lipid-binding domain, CaLB)"/>
    <property type="match status" value="1"/>
</dbReference>
<dbReference type="FunFam" id="1.20.5.2440:FF:000006">
    <property type="entry name" value="Uncharacterized protein, isoform C"/>
    <property type="match status" value="1"/>
</dbReference>
<feature type="compositionally biased region" description="Polar residues" evidence="6">
    <location>
        <begin position="252"/>
        <end position="286"/>
    </location>
</feature>
<evidence type="ECO:0000256" key="3">
    <source>
        <dbReference type="ARBA" id="ARBA00022553"/>
    </source>
</evidence>
<feature type="compositionally biased region" description="Low complexity" evidence="6">
    <location>
        <begin position="205"/>
        <end position="220"/>
    </location>
</feature>
<feature type="domain" description="FIP-RBD" evidence="8">
    <location>
        <begin position="507"/>
        <end position="569"/>
    </location>
</feature>
<keyword evidence="3" id="KW-0597">Phosphoprotein</keyword>
<dbReference type="EMBL" id="GFDL01012647">
    <property type="protein sequence ID" value="JAV22398.1"/>
    <property type="molecule type" value="Transcribed_RNA"/>
</dbReference>
<name>A0A1Q3F4I9_CULTA</name>
<dbReference type="PANTHER" id="PTHR15746:SF23">
    <property type="entry name" value="RAB11 INTERACTING PROTEIN, ISOFORM A"/>
    <property type="match status" value="1"/>
</dbReference>
<dbReference type="PROSITE" id="PS50004">
    <property type="entry name" value="C2"/>
    <property type="match status" value="1"/>
</dbReference>
<feature type="compositionally biased region" description="Polar residues" evidence="6">
    <location>
        <begin position="419"/>
        <end position="436"/>
    </location>
</feature>
<dbReference type="InterPro" id="IPR019018">
    <property type="entry name" value="Rab-bd_FIP-RBD"/>
</dbReference>
<dbReference type="GO" id="GO:0045055">
    <property type="term" value="P:regulated exocytosis"/>
    <property type="evidence" value="ECO:0007669"/>
    <property type="project" value="TreeGrafter"/>
</dbReference>
<keyword evidence="9" id="KW-0418">Kinase</keyword>
<comment type="subcellular location">
    <subcellularLocation>
        <location evidence="1">Recycling endosome</location>
    </subcellularLocation>
</comment>
<proteinExistence type="predicted"/>
<dbReference type="PROSITE" id="PS51511">
    <property type="entry name" value="FIP_RBD"/>
    <property type="match status" value="1"/>
</dbReference>
<protein>
    <submittedName>
        <fullName evidence="9">Protein kinase c conserved region 2</fullName>
    </submittedName>
</protein>
<dbReference type="Pfam" id="PF00168">
    <property type="entry name" value="C2"/>
    <property type="match status" value="1"/>
</dbReference>
<evidence type="ECO:0000256" key="1">
    <source>
        <dbReference type="ARBA" id="ARBA00004172"/>
    </source>
</evidence>
<dbReference type="InterPro" id="IPR037789">
    <property type="entry name" value="FIP_classI"/>
</dbReference>
<feature type="compositionally biased region" description="Basic and acidic residues" evidence="6">
    <location>
        <begin position="386"/>
        <end position="398"/>
    </location>
</feature>
<evidence type="ECO:0000256" key="4">
    <source>
        <dbReference type="ARBA" id="ARBA00022753"/>
    </source>
</evidence>
<evidence type="ECO:0000256" key="6">
    <source>
        <dbReference type="SAM" id="MobiDB-lite"/>
    </source>
</evidence>
<dbReference type="GO" id="GO:0016301">
    <property type="term" value="F:kinase activity"/>
    <property type="evidence" value="ECO:0007669"/>
    <property type="project" value="UniProtKB-KW"/>
</dbReference>
<accession>A0A1Q3F4I9</accession>
<feature type="region of interest" description="Disordered" evidence="6">
    <location>
        <begin position="351"/>
        <end position="438"/>
    </location>
</feature>
<keyword evidence="9" id="KW-0808">Transferase</keyword>
<dbReference type="InterPro" id="IPR000008">
    <property type="entry name" value="C2_dom"/>
</dbReference>
<dbReference type="AlphaFoldDB" id="A0A1Q3F4I9"/>
<keyword evidence="5" id="KW-0653">Protein transport</keyword>
<keyword evidence="4" id="KW-0967">Endosome</keyword>
<feature type="region of interest" description="Disordered" evidence="6">
    <location>
        <begin position="452"/>
        <end position="481"/>
    </location>
</feature>
<evidence type="ECO:0000256" key="5">
    <source>
        <dbReference type="ARBA" id="ARBA00022927"/>
    </source>
</evidence>
<reference evidence="9" key="1">
    <citation type="submission" date="2017-01" db="EMBL/GenBank/DDBJ databases">
        <title>A deep insight into the sialotranscriptome of adult male and female Cluex tarsalis mosquitoes.</title>
        <authorList>
            <person name="Ribeiro J.M."/>
            <person name="Moreira F."/>
            <person name="Bernard K.A."/>
            <person name="Calvo E."/>
        </authorList>
    </citation>
    <scope>NUCLEOTIDE SEQUENCE</scope>
    <source>
        <strain evidence="9">Kern County</strain>
        <tissue evidence="9">Salivary glands</tissue>
    </source>
</reference>
<feature type="domain" description="C2" evidence="7">
    <location>
        <begin position="1"/>
        <end position="107"/>
    </location>
</feature>
<dbReference type="GO" id="GO:0031267">
    <property type="term" value="F:small GTPase binding"/>
    <property type="evidence" value="ECO:0007669"/>
    <property type="project" value="InterPro"/>
</dbReference>
<dbReference type="Pfam" id="PF09457">
    <property type="entry name" value="RBD-FIP"/>
    <property type="match status" value="1"/>
</dbReference>
<feature type="region of interest" description="Disordered" evidence="6">
    <location>
        <begin position="250"/>
        <end position="324"/>
    </location>
</feature>
<dbReference type="FunFam" id="2.60.40.150:FF:000151">
    <property type="entry name" value="Rab11 family-interacting protein 1"/>
    <property type="match status" value="1"/>
</dbReference>
<evidence type="ECO:0000259" key="7">
    <source>
        <dbReference type="PROSITE" id="PS50004"/>
    </source>
</evidence>
<dbReference type="InterPro" id="IPR037245">
    <property type="entry name" value="FIP-RBD_C_sf"/>
</dbReference>
<feature type="compositionally biased region" description="Low complexity" evidence="6">
    <location>
        <begin position="363"/>
        <end position="383"/>
    </location>
</feature>
<feature type="region of interest" description="Disordered" evidence="6">
    <location>
        <begin position="192"/>
        <end position="238"/>
    </location>
</feature>
<dbReference type="SMART" id="SM00239">
    <property type="entry name" value="C2"/>
    <property type="match status" value="1"/>
</dbReference>
<dbReference type="Gene3D" id="1.20.5.2440">
    <property type="match status" value="1"/>
</dbReference>
<evidence type="ECO:0000256" key="2">
    <source>
        <dbReference type="ARBA" id="ARBA00022448"/>
    </source>
</evidence>